<dbReference type="EMBL" id="LUKE01000001">
    <property type="protein sequence ID" value="KYG66518.1"/>
    <property type="molecule type" value="Genomic_DNA"/>
</dbReference>
<comment type="caution">
    <text evidence="2">The sequence shown here is derived from an EMBL/GenBank/DDBJ whole genome shotgun (WGS) entry which is preliminary data.</text>
</comment>
<name>A0A150WQ49_BDEBC</name>
<organism evidence="2 3">
    <name type="scientific">Bdellovibrio bacteriovorus</name>
    <dbReference type="NCBI Taxonomy" id="959"/>
    <lineage>
        <taxon>Bacteria</taxon>
        <taxon>Pseudomonadati</taxon>
        <taxon>Bdellovibrionota</taxon>
        <taxon>Bdellovibrionia</taxon>
        <taxon>Bdellovibrionales</taxon>
        <taxon>Pseudobdellovibrionaceae</taxon>
        <taxon>Bdellovibrio</taxon>
    </lineage>
</organism>
<gene>
    <name evidence="2" type="ORF">AZI86_05585</name>
</gene>
<evidence type="ECO:0000313" key="3">
    <source>
        <dbReference type="Proteomes" id="UP000075320"/>
    </source>
</evidence>
<protein>
    <recommendedName>
        <fullName evidence="4">Lipoprotein</fullName>
    </recommendedName>
</protein>
<dbReference type="PROSITE" id="PS51257">
    <property type="entry name" value="PROKAR_LIPOPROTEIN"/>
    <property type="match status" value="1"/>
</dbReference>
<evidence type="ECO:0000256" key="1">
    <source>
        <dbReference type="SAM" id="MobiDB-lite"/>
    </source>
</evidence>
<accession>A0A150WQ49</accession>
<reference evidence="2 3" key="1">
    <citation type="submission" date="2016-03" db="EMBL/GenBank/DDBJ databases">
        <authorList>
            <person name="Ploux O."/>
        </authorList>
    </citation>
    <scope>NUCLEOTIDE SEQUENCE [LARGE SCALE GENOMIC DNA]</scope>
    <source>
        <strain evidence="2 3">R0</strain>
    </source>
</reference>
<evidence type="ECO:0000313" key="2">
    <source>
        <dbReference type="EMBL" id="KYG66518.1"/>
    </source>
</evidence>
<dbReference type="AlphaFoldDB" id="A0A150WQ49"/>
<feature type="region of interest" description="Disordered" evidence="1">
    <location>
        <begin position="22"/>
        <end position="49"/>
    </location>
</feature>
<evidence type="ECO:0008006" key="4">
    <source>
        <dbReference type="Google" id="ProtNLM"/>
    </source>
</evidence>
<keyword evidence="3" id="KW-1185">Reference proteome</keyword>
<dbReference type="RefSeq" id="WP_061834082.1">
    <property type="nucleotide sequence ID" value="NZ_LUKE01000001.1"/>
</dbReference>
<sequence>MKHLVLVIALFGLLACSQQGDDSRVAKPGGTGNGGGATPQKPAGQRKNTTDYGLCGSAASNLTSPEGRWEMFESADEFFFKIALEFKSGTLTLRQDCYHKAHRLTAQVTVPASYEQGIIKVLADATDSKKAEDKTGSFDCKVTLVKGAANYGFAGHCLELKSFQGRPYLKFAPQ</sequence>
<dbReference type="Proteomes" id="UP000075320">
    <property type="component" value="Unassembled WGS sequence"/>
</dbReference>
<proteinExistence type="predicted"/>